<keyword evidence="1" id="KW-1133">Transmembrane helix</keyword>
<feature type="transmembrane region" description="Helical" evidence="1">
    <location>
        <begin position="26"/>
        <end position="50"/>
    </location>
</feature>
<name>A0ABS0SCA5_9HYPH</name>
<proteinExistence type="predicted"/>
<comment type="caution">
    <text evidence="2">The sequence shown here is derived from an EMBL/GenBank/DDBJ whole genome shotgun (WGS) entry which is preliminary data.</text>
</comment>
<evidence type="ECO:0000313" key="2">
    <source>
        <dbReference type="EMBL" id="MBI1620336.1"/>
    </source>
</evidence>
<sequence>MTRHPIETAAGEAFAPEPEPFEARPAAWRLIVALLVILVVGMGAMAWAVFVRGAA</sequence>
<evidence type="ECO:0000256" key="1">
    <source>
        <dbReference type="SAM" id="Phobius"/>
    </source>
</evidence>
<organism evidence="2 3">
    <name type="scientific">Aquamicrobium zhengzhouense</name>
    <dbReference type="NCBI Taxonomy" id="2781738"/>
    <lineage>
        <taxon>Bacteria</taxon>
        <taxon>Pseudomonadati</taxon>
        <taxon>Pseudomonadota</taxon>
        <taxon>Alphaproteobacteria</taxon>
        <taxon>Hyphomicrobiales</taxon>
        <taxon>Phyllobacteriaceae</taxon>
        <taxon>Aquamicrobium</taxon>
    </lineage>
</organism>
<reference evidence="2 3" key="1">
    <citation type="submission" date="2020-10" db="EMBL/GenBank/DDBJ databases">
        <title>Aquamicrobium zhengzhouensis sp. nov., a exopolysaccharide producing bacterium isolated from farmland soil.</title>
        <authorList>
            <person name="Wang X."/>
        </authorList>
    </citation>
    <scope>NUCLEOTIDE SEQUENCE [LARGE SCALE GENOMIC DNA]</scope>
    <source>
        <strain evidence="3">cd-1</strain>
    </source>
</reference>
<keyword evidence="3" id="KW-1185">Reference proteome</keyword>
<dbReference type="EMBL" id="JADGMQ010000003">
    <property type="protein sequence ID" value="MBI1620336.1"/>
    <property type="molecule type" value="Genomic_DNA"/>
</dbReference>
<accession>A0ABS0SCA5</accession>
<dbReference type="Proteomes" id="UP000601789">
    <property type="component" value="Unassembled WGS sequence"/>
</dbReference>
<gene>
    <name evidence="2" type="ORF">IOD40_06615</name>
</gene>
<keyword evidence="1" id="KW-0472">Membrane</keyword>
<keyword evidence="1" id="KW-0812">Transmembrane</keyword>
<evidence type="ECO:0000313" key="3">
    <source>
        <dbReference type="Proteomes" id="UP000601789"/>
    </source>
</evidence>
<protein>
    <submittedName>
        <fullName evidence="2">Uncharacterized protein</fullName>
    </submittedName>
</protein>
<dbReference type="RefSeq" id="WP_198475595.1">
    <property type="nucleotide sequence ID" value="NZ_JADGMQ010000003.1"/>
</dbReference>